<keyword evidence="11" id="KW-0809">Transit peptide</keyword>
<evidence type="ECO:0000256" key="21">
    <source>
        <dbReference type="ARBA" id="ARBA00077737"/>
    </source>
</evidence>
<dbReference type="Pfam" id="PF01852">
    <property type="entry name" value="START"/>
    <property type="match status" value="1"/>
</dbReference>
<evidence type="ECO:0000256" key="14">
    <source>
        <dbReference type="ARBA" id="ARBA00038848"/>
    </source>
</evidence>
<evidence type="ECO:0000256" key="20">
    <source>
        <dbReference type="ARBA" id="ARBA00075413"/>
    </source>
</evidence>
<feature type="domain" description="HotDog ACOT-type" evidence="26">
    <location>
        <begin position="366"/>
        <end position="479"/>
    </location>
</feature>
<feature type="domain" description="HotDog ACOT-type" evidence="26">
    <location>
        <begin position="192"/>
        <end position="304"/>
    </location>
</feature>
<dbReference type="GO" id="GO:0052689">
    <property type="term" value="F:carboxylic ester hydrolase activity"/>
    <property type="evidence" value="ECO:0007669"/>
    <property type="project" value="UniProtKB-KW"/>
</dbReference>
<proteinExistence type="predicted"/>
<keyword evidence="6" id="KW-0963">Cytoplasm</keyword>
<sequence length="744" mass="83195">MGAEGDDEWAGEGMPPRSRSLGRDEGRHHPGAPQSCWQRASASRRSRRQPGTFPAASPAKLPSAGHFPGGPRSAKRYLKKSCAWPYSRKRAGVCAWPRPRAPRQPGLDARARRCPDASPPSQPWHRHLPQMLSFFWLRCLLKMVKGNIIVPEDILSFCCNGLQGSTSAPRAREPGEQEEAPGAMASAPAAHNPTEVQMSQLVQPCHTNHRGELSTGQLLKWIDTAACLSAERHAGCPCVTASMDDIYFEHTISVGQVVNIKAKVNRAFNSSMEVGIQVSYEDLCSGKHCSICKAYATFVAQGPMGSKVRLEPVIPQTEEEKIEYSIAAERRRMRLVHKDTLKDLLTSSPQETELETRDGSGAVPAERTRVESVELVLPPHANHLGNTFGGQIMAWMENVATIAASRLCHAYPTLRAIEMFHFRGPSQVGDRLVLKAIVNNAFKNSMEVGVSAEAYGQEMSVSRRHINSAFMTFVVLDQQGQPRTLPMVAPEPGDGERRYREASARNKIRLDRKYVVSCKQTEVPLSVPWDHSNKVYLSYNNVSALKMLVANANWALAREKEKVRMYTLEEDKFLSFRIEMSVCIPASRAFSLLSNLRRRHEWDSHYVSAELVQKVDDDDMIYHVVSQKLRNENKPQDFVILASRRKPCSKGDPYVVAFRSVTLPTHPARPEFTRGETLCSGFCIWPESQEMSKVAYYNQAMPGYLTYVTTNVAGLSSDICSTFEACEKFLLKNKEDLISRLQDF</sequence>
<evidence type="ECO:0000256" key="2">
    <source>
        <dbReference type="ARBA" id="ARBA00004305"/>
    </source>
</evidence>
<dbReference type="PROSITE" id="PS50848">
    <property type="entry name" value="START"/>
    <property type="match status" value="1"/>
</dbReference>
<organism evidence="27 28">
    <name type="scientific">Junco hyemalis</name>
    <name type="common">Dark-eyed junco</name>
    <dbReference type="NCBI Taxonomy" id="40217"/>
    <lineage>
        <taxon>Eukaryota</taxon>
        <taxon>Metazoa</taxon>
        <taxon>Chordata</taxon>
        <taxon>Craniata</taxon>
        <taxon>Vertebrata</taxon>
        <taxon>Euteleostomi</taxon>
        <taxon>Archelosauria</taxon>
        <taxon>Archosauria</taxon>
        <taxon>Dinosauria</taxon>
        <taxon>Saurischia</taxon>
        <taxon>Theropoda</taxon>
        <taxon>Coelurosauria</taxon>
        <taxon>Aves</taxon>
        <taxon>Neognathae</taxon>
        <taxon>Neoaves</taxon>
        <taxon>Telluraves</taxon>
        <taxon>Australaves</taxon>
        <taxon>Passeriformes</taxon>
        <taxon>Passerellidae</taxon>
        <taxon>Junco</taxon>
    </lineage>
</organism>
<dbReference type="PANTHER" id="PTHR11049:SF1">
    <property type="entry name" value="ACYL-COENZYME A THIOESTERASE 11"/>
    <property type="match status" value="1"/>
</dbReference>
<evidence type="ECO:0000256" key="13">
    <source>
        <dbReference type="ARBA" id="ARBA00023128"/>
    </source>
</evidence>
<keyword evidence="5" id="KW-0719">Serine esterase</keyword>
<dbReference type="UniPathway" id="UPA00199"/>
<dbReference type="GO" id="GO:0005759">
    <property type="term" value="C:mitochondrial matrix"/>
    <property type="evidence" value="ECO:0007669"/>
    <property type="project" value="UniProtKB-SubCell"/>
</dbReference>
<evidence type="ECO:0000256" key="16">
    <source>
        <dbReference type="ARBA" id="ARBA00048074"/>
    </source>
</evidence>
<evidence type="ECO:0000259" key="26">
    <source>
        <dbReference type="PROSITE" id="PS51770"/>
    </source>
</evidence>
<evidence type="ECO:0000256" key="1">
    <source>
        <dbReference type="ARBA" id="ARBA00000295"/>
    </source>
</evidence>
<accession>A0A8C5NI67</accession>
<evidence type="ECO:0000256" key="11">
    <source>
        <dbReference type="ARBA" id="ARBA00022946"/>
    </source>
</evidence>
<evidence type="ECO:0000256" key="23">
    <source>
        <dbReference type="ARBA" id="ARBA00084084"/>
    </source>
</evidence>
<dbReference type="FunFam" id="3.10.129.10:FF:000011">
    <property type="entry name" value="Acyl-coenzyme A thioesterase 11"/>
    <property type="match status" value="1"/>
</dbReference>
<feature type="domain" description="START" evidence="25">
    <location>
        <begin position="554"/>
        <end position="713"/>
    </location>
</feature>
<comment type="catalytic activity">
    <reaction evidence="1">
        <text>butanoyl-CoA + H2O = butanoate + CoA + H(+)</text>
        <dbReference type="Rhea" id="RHEA:40111"/>
        <dbReference type="ChEBI" id="CHEBI:15377"/>
        <dbReference type="ChEBI" id="CHEBI:15378"/>
        <dbReference type="ChEBI" id="CHEBI:17968"/>
        <dbReference type="ChEBI" id="CHEBI:57287"/>
        <dbReference type="ChEBI" id="CHEBI:57371"/>
    </reaction>
    <physiologicalReaction direction="left-to-right" evidence="1">
        <dbReference type="Rhea" id="RHEA:40112"/>
    </physiologicalReaction>
</comment>
<keyword evidence="8" id="KW-0677">Repeat</keyword>
<feature type="region of interest" description="Disordered" evidence="24">
    <location>
        <begin position="1"/>
        <end position="72"/>
    </location>
</feature>
<comment type="catalytic activity">
    <reaction evidence="15">
        <text>hexadecanoyl-CoA + H2O = hexadecanoate + CoA + H(+)</text>
        <dbReference type="Rhea" id="RHEA:16645"/>
        <dbReference type="ChEBI" id="CHEBI:7896"/>
        <dbReference type="ChEBI" id="CHEBI:15377"/>
        <dbReference type="ChEBI" id="CHEBI:15378"/>
        <dbReference type="ChEBI" id="CHEBI:57287"/>
        <dbReference type="ChEBI" id="CHEBI:57379"/>
        <dbReference type="EC" id="3.1.2.2"/>
    </reaction>
    <physiologicalReaction direction="left-to-right" evidence="15">
        <dbReference type="Rhea" id="RHEA:16646"/>
    </physiologicalReaction>
</comment>
<dbReference type="OMA" id="TIHTHDE"/>
<keyword evidence="28" id="KW-1185">Reference proteome</keyword>
<feature type="compositionally biased region" description="Acidic residues" evidence="24">
    <location>
        <begin position="1"/>
        <end position="10"/>
    </location>
</feature>
<evidence type="ECO:0000313" key="28">
    <source>
        <dbReference type="Proteomes" id="UP000694408"/>
    </source>
</evidence>
<evidence type="ECO:0000256" key="22">
    <source>
        <dbReference type="ARBA" id="ARBA00083809"/>
    </source>
</evidence>
<comment type="function">
    <text evidence="18">Has an acyl-CoA thioesterase activity with a preference for the long chain fatty acyl-CoA thioesters hexadecanoyl-CoA/palmitoyl-CoA and tetradecanoyl-CoA/myristoyl-CoA which are the main substrates in the mitochondrial beta-oxidation pathway.</text>
</comment>
<keyword evidence="13" id="KW-0496">Mitochondrion</keyword>
<keyword evidence="10" id="KW-0276">Fatty acid metabolism</keyword>
<comment type="catalytic activity">
    <reaction evidence="16">
        <text>dodecanoyl-CoA + H2O = dodecanoate + CoA + H(+)</text>
        <dbReference type="Rhea" id="RHEA:30135"/>
        <dbReference type="ChEBI" id="CHEBI:15377"/>
        <dbReference type="ChEBI" id="CHEBI:15378"/>
        <dbReference type="ChEBI" id="CHEBI:18262"/>
        <dbReference type="ChEBI" id="CHEBI:57287"/>
        <dbReference type="ChEBI" id="CHEBI:57375"/>
    </reaction>
    <physiologicalReaction direction="left-to-right" evidence="16">
        <dbReference type="Rhea" id="RHEA:30136"/>
    </physiologicalReaction>
</comment>
<evidence type="ECO:0000256" key="5">
    <source>
        <dbReference type="ARBA" id="ARBA00022487"/>
    </source>
</evidence>
<evidence type="ECO:0000256" key="7">
    <source>
        <dbReference type="ARBA" id="ARBA00022553"/>
    </source>
</evidence>
<dbReference type="InterPro" id="IPR040170">
    <property type="entry name" value="Cytosol_ACT"/>
</dbReference>
<reference evidence="27" key="2">
    <citation type="submission" date="2025-09" db="UniProtKB">
        <authorList>
            <consortium name="Ensembl"/>
        </authorList>
    </citation>
    <scope>IDENTIFICATION</scope>
</reference>
<dbReference type="GO" id="GO:0005829">
    <property type="term" value="C:cytosol"/>
    <property type="evidence" value="ECO:0007669"/>
    <property type="project" value="TreeGrafter"/>
</dbReference>
<dbReference type="Pfam" id="PF03061">
    <property type="entry name" value="4HBT"/>
    <property type="match status" value="2"/>
</dbReference>
<dbReference type="SMART" id="SM00234">
    <property type="entry name" value="START"/>
    <property type="match status" value="1"/>
</dbReference>
<evidence type="ECO:0000256" key="6">
    <source>
        <dbReference type="ARBA" id="ARBA00022490"/>
    </source>
</evidence>
<dbReference type="GO" id="GO:0052816">
    <property type="term" value="F:long-chain fatty acyl-CoA hydrolase activity"/>
    <property type="evidence" value="ECO:0007669"/>
    <property type="project" value="TreeGrafter"/>
</dbReference>
<comment type="catalytic activity">
    <reaction evidence="17">
        <text>tetradecanoyl-CoA + H2O = tetradecanoate + CoA + H(+)</text>
        <dbReference type="Rhea" id="RHEA:40119"/>
        <dbReference type="ChEBI" id="CHEBI:15377"/>
        <dbReference type="ChEBI" id="CHEBI:15378"/>
        <dbReference type="ChEBI" id="CHEBI:30807"/>
        <dbReference type="ChEBI" id="CHEBI:57287"/>
        <dbReference type="ChEBI" id="CHEBI:57385"/>
    </reaction>
    <physiologicalReaction direction="left-to-right" evidence="17">
        <dbReference type="Rhea" id="RHEA:40120"/>
    </physiologicalReaction>
</comment>
<dbReference type="Gene3D" id="3.30.530.20">
    <property type="match status" value="1"/>
</dbReference>
<dbReference type="SUPFAM" id="SSF55961">
    <property type="entry name" value="Bet v1-like"/>
    <property type="match status" value="1"/>
</dbReference>
<keyword evidence="12" id="KW-0443">Lipid metabolism</keyword>
<evidence type="ECO:0000256" key="12">
    <source>
        <dbReference type="ARBA" id="ARBA00023098"/>
    </source>
</evidence>
<dbReference type="Gene3D" id="3.10.129.10">
    <property type="entry name" value="Hotdog Thioesterase"/>
    <property type="match status" value="2"/>
</dbReference>
<evidence type="ECO:0000256" key="8">
    <source>
        <dbReference type="ARBA" id="ARBA00022737"/>
    </source>
</evidence>
<dbReference type="GO" id="GO:0008289">
    <property type="term" value="F:lipid binding"/>
    <property type="evidence" value="ECO:0007669"/>
    <property type="project" value="InterPro"/>
</dbReference>
<evidence type="ECO:0000256" key="19">
    <source>
        <dbReference type="ARBA" id="ARBA00067272"/>
    </source>
</evidence>
<dbReference type="PROSITE" id="PS51770">
    <property type="entry name" value="HOTDOG_ACOT"/>
    <property type="match status" value="2"/>
</dbReference>
<protein>
    <recommendedName>
        <fullName evidence="19">Acyl-coenzyme A thioesterase 11</fullName>
        <ecNumber evidence="14">3.1.2.2</ecNumber>
    </recommendedName>
    <alternativeName>
        <fullName evidence="22">Acyl-CoA thioester hydrolase 11</fullName>
    </alternativeName>
    <alternativeName>
        <fullName evidence="21">Adipose-associated thioesterase</fullName>
    </alternativeName>
    <alternativeName>
        <fullName evidence="20">Brown fat-inducible thioesterase</fullName>
    </alternativeName>
    <alternativeName>
        <fullName evidence="23">Palmitoyl-coenzyme A thioesterase</fullName>
    </alternativeName>
</protein>
<dbReference type="GO" id="GO:0006631">
    <property type="term" value="P:fatty acid metabolic process"/>
    <property type="evidence" value="ECO:0007669"/>
    <property type="project" value="UniProtKB-UniPathway"/>
</dbReference>
<evidence type="ECO:0000256" key="3">
    <source>
        <dbReference type="ARBA" id="ARBA00004496"/>
    </source>
</evidence>
<evidence type="ECO:0000313" key="27">
    <source>
        <dbReference type="Ensembl" id="ENSJHYP00000000709.1"/>
    </source>
</evidence>
<dbReference type="InterPro" id="IPR033120">
    <property type="entry name" value="HOTDOG_ACOT"/>
</dbReference>
<evidence type="ECO:0000259" key="25">
    <source>
        <dbReference type="PROSITE" id="PS50848"/>
    </source>
</evidence>
<evidence type="ECO:0000256" key="17">
    <source>
        <dbReference type="ARBA" id="ARBA00048180"/>
    </source>
</evidence>
<dbReference type="EC" id="3.1.2.2" evidence="14"/>
<comment type="subcellular location">
    <subcellularLocation>
        <location evidence="3">Cytoplasm</location>
    </subcellularLocation>
    <subcellularLocation>
        <location evidence="2">Mitochondrion matrix</location>
    </subcellularLocation>
</comment>
<dbReference type="Ensembl" id="ENSJHYT00000000908.1">
    <property type="protein sequence ID" value="ENSJHYP00000000709.1"/>
    <property type="gene ID" value="ENSJHYG00000000653.1"/>
</dbReference>
<feature type="region of interest" description="Disordered" evidence="24">
    <location>
        <begin position="168"/>
        <end position="188"/>
    </location>
</feature>
<dbReference type="FunFam" id="3.10.129.10:FF:000020">
    <property type="entry name" value="Acyl-coenzyme A thioesterase 11"/>
    <property type="match status" value="1"/>
</dbReference>
<comment type="pathway">
    <text evidence="4">Lipid metabolism; fatty acid metabolism.</text>
</comment>
<evidence type="ECO:0000256" key="15">
    <source>
        <dbReference type="ARBA" id="ARBA00047734"/>
    </source>
</evidence>
<dbReference type="AlphaFoldDB" id="A0A8C5NI67"/>
<feature type="region of interest" description="Disordered" evidence="24">
    <location>
        <begin position="102"/>
        <end position="122"/>
    </location>
</feature>
<evidence type="ECO:0000256" key="4">
    <source>
        <dbReference type="ARBA" id="ARBA00004872"/>
    </source>
</evidence>
<dbReference type="SUPFAM" id="SSF54637">
    <property type="entry name" value="Thioesterase/thiol ester dehydrase-isomerase"/>
    <property type="match status" value="2"/>
</dbReference>
<dbReference type="PANTHER" id="PTHR11049">
    <property type="entry name" value="ACYL COENZYME A THIOESTER HYDROLASE"/>
    <property type="match status" value="1"/>
</dbReference>
<keyword evidence="7" id="KW-0597">Phosphoprotein</keyword>
<dbReference type="InterPro" id="IPR002913">
    <property type="entry name" value="START_lipid-bd_dom"/>
</dbReference>
<evidence type="ECO:0000256" key="9">
    <source>
        <dbReference type="ARBA" id="ARBA00022801"/>
    </source>
</evidence>
<name>A0A8C5NI67_JUNHY</name>
<dbReference type="InterPro" id="IPR029069">
    <property type="entry name" value="HotDog_dom_sf"/>
</dbReference>
<dbReference type="CDD" id="cd03442">
    <property type="entry name" value="BFIT_BACH"/>
    <property type="match status" value="2"/>
</dbReference>
<dbReference type="Proteomes" id="UP000694408">
    <property type="component" value="Unplaced"/>
</dbReference>
<dbReference type="InterPro" id="IPR006683">
    <property type="entry name" value="Thioestr_dom"/>
</dbReference>
<dbReference type="GO" id="GO:0006637">
    <property type="term" value="P:acyl-CoA metabolic process"/>
    <property type="evidence" value="ECO:0007669"/>
    <property type="project" value="TreeGrafter"/>
</dbReference>
<dbReference type="InterPro" id="IPR023393">
    <property type="entry name" value="START-like_dom_sf"/>
</dbReference>
<reference evidence="27" key="1">
    <citation type="submission" date="2025-08" db="UniProtKB">
        <authorList>
            <consortium name="Ensembl"/>
        </authorList>
    </citation>
    <scope>IDENTIFICATION</scope>
</reference>
<evidence type="ECO:0000256" key="18">
    <source>
        <dbReference type="ARBA" id="ARBA00059477"/>
    </source>
</evidence>
<keyword evidence="9" id="KW-0378">Hydrolase</keyword>
<evidence type="ECO:0000256" key="10">
    <source>
        <dbReference type="ARBA" id="ARBA00022832"/>
    </source>
</evidence>
<dbReference type="FunFam" id="3.30.530.20:FF:000012">
    <property type="entry name" value="Acyl-coenzyme A thioesterase 11"/>
    <property type="match status" value="1"/>
</dbReference>
<evidence type="ECO:0000256" key="24">
    <source>
        <dbReference type="SAM" id="MobiDB-lite"/>
    </source>
</evidence>